<keyword evidence="3" id="KW-1185">Reference proteome</keyword>
<accession>A0A8H9M9G4</accession>
<evidence type="ECO:0000313" key="3">
    <source>
        <dbReference type="Proteomes" id="UP000658656"/>
    </source>
</evidence>
<reference evidence="2" key="1">
    <citation type="journal article" date="2014" name="Int. J. Syst. Evol. Microbiol.">
        <title>Complete genome sequence of Corynebacterium casei LMG S-19264T (=DSM 44701T), isolated from a smear-ripened cheese.</title>
        <authorList>
            <consortium name="US DOE Joint Genome Institute (JGI-PGF)"/>
            <person name="Walter F."/>
            <person name="Albersmeier A."/>
            <person name="Kalinowski J."/>
            <person name="Ruckert C."/>
        </authorList>
    </citation>
    <scope>NUCLEOTIDE SEQUENCE</scope>
    <source>
        <strain evidence="2">CGMCC 4.7679</strain>
    </source>
</reference>
<dbReference type="EMBL" id="BNAV01000001">
    <property type="protein sequence ID" value="GHF41071.1"/>
    <property type="molecule type" value="Genomic_DNA"/>
</dbReference>
<dbReference type="InterPro" id="IPR018713">
    <property type="entry name" value="MPAB/Lcp_cat_dom"/>
</dbReference>
<dbReference type="AlphaFoldDB" id="A0A8H9M9G4"/>
<gene>
    <name evidence="2" type="ORF">GCM10017566_13120</name>
</gene>
<name>A0A8H9M9G4_9PSEU</name>
<feature type="domain" description="ER-bound oxygenase mpaB/mpaB'/Rubber oxygenase catalytic" evidence="1">
    <location>
        <begin position="9"/>
        <end position="232"/>
    </location>
</feature>
<protein>
    <recommendedName>
        <fullName evidence="1">ER-bound oxygenase mpaB/mpaB'/Rubber oxygenase catalytic domain-containing protein</fullName>
    </recommendedName>
</protein>
<organism evidence="2 3">
    <name type="scientific">Amycolatopsis bartoniae</name>
    <dbReference type="NCBI Taxonomy" id="941986"/>
    <lineage>
        <taxon>Bacteria</taxon>
        <taxon>Bacillati</taxon>
        <taxon>Actinomycetota</taxon>
        <taxon>Actinomycetes</taxon>
        <taxon>Pseudonocardiales</taxon>
        <taxon>Pseudonocardiaceae</taxon>
        <taxon>Amycolatopsis</taxon>
    </lineage>
</organism>
<evidence type="ECO:0000259" key="1">
    <source>
        <dbReference type="Pfam" id="PF09995"/>
    </source>
</evidence>
<dbReference type="Proteomes" id="UP000658656">
    <property type="component" value="Unassembled WGS sequence"/>
</dbReference>
<proteinExistence type="predicted"/>
<reference evidence="2" key="2">
    <citation type="submission" date="2020-09" db="EMBL/GenBank/DDBJ databases">
        <authorList>
            <person name="Sun Q."/>
            <person name="Zhou Y."/>
        </authorList>
    </citation>
    <scope>NUCLEOTIDE SEQUENCE</scope>
    <source>
        <strain evidence="2">CGMCC 4.7679</strain>
    </source>
</reference>
<dbReference type="Pfam" id="PF09995">
    <property type="entry name" value="MPAB_Lcp_cat"/>
    <property type="match status" value="1"/>
</dbReference>
<dbReference type="PANTHER" id="PTHR36151:SF3">
    <property type="entry name" value="ER-BOUND OXYGENASE MPAB_MPAB'_RUBBER OXYGENASE CATALYTIC DOMAIN-CONTAINING PROTEIN"/>
    <property type="match status" value="1"/>
</dbReference>
<evidence type="ECO:0000313" key="2">
    <source>
        <dbReference type="EMBL" id="GHF41071.1"/>
    </source>
</evidence>
<sequence>MPDENAVVGAAFLAGGANVIMQLARPGVGYGVLESRVESGRLERHPVKRTRTTFSYLAVAMMGTPEEKAAYRKAVNAQHAQVRSTEDSPVRYNAFDPDLQLWVAACLYRGFEDTHQAFLGPLRREERERFYQSAATLGTTLQMPAEAWPPDRDAFEEYWTGSLDRIRIDEPVRRFLLDLADLKFLPRPLPALLGRFHRFVTTGFLPEPFRARLGLPWSAGDQRRFERLVAAVGLLVRLQPPSLRRFPYDLLLWDVRRRIRTGKPLV</sequence>
<comment type="caution">
    <text evidence="2">The sequence shown here is derived from an EMBL/GenBank/DDBJ whole genome shotgun (WGS) entry which is preliminary data.</text>
</comment>
<dbReference type="GO" id="GO:0016491">
    <property type="term" value="F:oxidoreductase activity"/>
    <property type="evidence" value="ECO:0007669"/>
    <property type="project" value="InterPro"/>
</dbReference>
<dbReference type="RefSeq" id="WP_261377192.1">
    <property type="nucleotide sequence ID" value="NZ_BNAV01000001.1"/>
</dbReference>
<dbReference type="PANTHER" id="PTHR36151">
    <property type="entry name" value="BLR2777 PROTEIN"/>
    <property type="match status" value="1"/>
</dbReference>